<reference evidence="3" key="1">
    <citation type="journal article" date="2021" name="Syst. Appl. Microbiol.">
        <title>Roseomonas hellenica sp. nov., isolated from roots of wild-growing Alkanna tinctoria.</title>
        <authorList>
            <person name="Rat A."/>
            <person name="Naranjo H.D."/>
            <person name="Lebbe L."/>
            <person name="Cnockaert M."/>
            <person name="Krigas N."/>
            <person name="Grigoriadou K."/>
            <person name="Maloupa E."/>
            <person name="Willems A."/>
        </authorList>
    </citation>
    <scope>NUCLEOTIDE SEQUENCE [LARGE SCALE GENOMIC DNA]</scope>
    <source>
        <strain evidence="3">LMG 31523</strain>
    </source>
</reference>
<dbReference type="RefSeq" id="WP_211854054.1">
    <property type="nucleotide sequence ID" value="NZ_JAAGBB010000022.1"/>
</dbReference>
<dbReference type="EMBL" id="JAAGBB010000022">
    <property type="protein sequence ID" value="MBR0666383.1"/>
    <property type="molecule type" value="Genomic_DNA"/>
</dbReference>
<dbReference type="Proteomes" id="UP001196870">
    <property type="component" value="Unassembled WGS sequence"/>
</dbReference>
<sequence length="87" mass="9510">MERAEIGDAEAPRDGGGGERDELNEAHHRRKKPCCPARSASCGEEGEGYRANQGDQELRRVRCVLAEWPGRSPANPLLPGTSRDGLR</sequence>
<evidence type="ECO:0000256" key="1">
    <source>
        <dbReference type="SAM" id="MobiDB-lite"/>
    </source>
</evidence>
<evidence type="ECO:0000313" key="2">
    <source>
        <dbReference type="EMBL" id="MBR0666383.1"/>
    </source>
</evidence>
<organism evidence="2 3">
    <name type="scientific">Plastoroseomonas hellenica</name>
    <dbReference type="NCBI Taxonomy" id="2687306"/>
    <lineage>
        <taxon>Bacteria</taxon>
        <taxon>Pseudomonadati</taxon>
        <taxon>Pseudomonadota</taxon>
        <taxon>Alphaproteobacteria</taxon>
        <taxon>Acetobacterales</taxon>
        <taxon>Acetobacteraceae</taxon>
        <taxon>Plastoroseomonas</taxon>
    </lineage>
</organism>
<accession>A0ABS5F1N0</accession>
<evidence type="ECO:0000313" key="3">
    <source>
        <dbReference type="Proteomes" id="UP001196870"/>
    </source>
</evidence>
<gene>
    <name evidence="2" type="ORF">GXW71_18630</name>
</gene>
<comment type="caution">
    <text evidence="2">The sequence shown here is derived from an EMBL/GenBank/DDBJ whole genome shotgun (WGS) entry which is preliminary data.</text>
</comment>
<feature type="region of interest" description="Disordered" evidence="1">
    <location>
        <begin position="1"/>
        <end position="56"/>
    </location>
</feature>
<name>A0ABS5F1N0_9PROT</name>
<protein>
    <submittedName>
        <fullName evidence="2">Uncharacterized protein</fullName>
    </submittedName>
</protein>
<proteinExistence type="predicted"/>
<feature type="compositionally biased region" description="Basic and acidic residues" evidence="1">
    <location>
        <begin position="1"/>
        <end position="26"/>
    </location>
</feature>
<keyword evidence="3" id="KW-1185">Reference proteome</keyword>